<keyword evidence="3" id="KW-1185">Reference proteome</keyword>
<name>A0A9N7YRQ9_PLEPL</name>
<dbReference type="EMBL" id="CADEAL010001990">
    <property type="protein sequence ID" value="CAB1437151.1"/>
    <property type="molecule type" value="Genomic_DNA"/>
</dbReference>
<comment type="caution">
    <text evidence="2">The sequence shown here is derived from an EMBL/GenBank/DDBJ whole genome shotgun (WGS) entry which is preliminary data.</text>
</comment>
<accession>A0A9N7YRQ9</accession>
<reference evidence="2" key="1">
    <citation type="submission" date="2020-03" db="EMBL/GenBank/DDBJ databases">
        <authorList>
            <person name="Weist P."/>
        </authorList>
    </citation>
    <scope>NUCLEOTIDE SEQUENCE</scope>
</reference>
<protein>
    <submittedName>
        <fullName evidence="2">Uncharacterized protein</fullName>
    </submittedName>
</protein>
<feature type="compositionally biased region" description="Low complexity" evidence="1">
    <location>
        <begin position="21"/>
        <end position="43"/>
    </location>
</feature>
<proteinExistence type="predicted"/>
<dbReference type="AlphaFoldDB" id="A0A9N7YRQ9"/>
<feature type="compositionally biased region" description="Polar residues" evidence="1">
    <location>
        <begin position="128"/>
        <end position="138"/>
    </location>
</feature>
<evidence type="ECO:0000256" key="1">
    <source>
        <dbReference type="SAM" id="MobiDB-lite"/>
    </source>
</evidence>
<sequence>MASRQKPPGSNRWQPQHGRSSRGSSQGTRSDSSSVQDDSLSQQRAIPDALPPTHQPNCSEPTLLARPSLAAEQGGRILGAPAALFTSHRSENVQSSEQMCWENSWHSPAWSWWPGSVLGSWERGKRSQASRLQTQQLTPPLISISSSSHKPKRLTFQHGRHASLPVPALKEL</sequence>
<gene>
    <name evidence="2" type="ORF">PLEPLA_LOCUS25184</name>
</gene>
<feature type="region of interest" description="Disordered" evidence="1">
    <location>
        <begin position="1"/>
        <end position="70"/>
    </location>
</feature>
<dbReference type="Proteomes" id="UP001153269">
    <property type="component" value="Unassembled WGS sequence"/>
</dbReference>
<evidence type="ECO:0000313" key="3">
    <source>
        <dbReference type="Proteomes" id="UP001153269"/>
    </source>
</evidence>
<evidence type="ECO:0000313" key="2">
    <source>
        <dbReference type="EMBL" id="CAB1437151.1"/>
    </source>
</evidence>
<organism evidence="2 3">
    <name type="scientific">Pleuronectes platessa</name>
    <name type="common">European plaice</name>
    <dbReference type="NCBI Taxonomy" id="8262"/>
    <lineage>
        <taxon>Eukaryota</taxon>
        <taxon>Metazoa</taxon>
        <taxon>Chordata</taxon>
        <taxon>Craniata</taxon>
        <taxon>Vertebrata</taxon>
        <taxon>Euteleostomi</taxon>
        <taxon>Actinopterygii</taxon>
        <taxon>Neopterygii</taxon>
        <taxon>Teleostei</taxon>
        <taxon>Neoteleostei</taxon>
        <taxon>Acanthomorphata</taxon>
        <taxon>Carangaria</taxon>
        <taxon>Pleuronectiformes</taxon>
        <taxon>Pleuronectoidei</taxon>
        <taxon>Pleuronectidae</taxon>
        <taxon>Pleuronectes</taxon>
    </lineage>
</organism>
<feature type="region of interest" description="Disordered" evidence="1">
    <location>
        <begin position="128"/>
        <end position="150"/>
    </location>
</feature>